<dbReference type="Proteomes" id="UP000188268">
    <property type="component" value="Unassembled WGS sequence"/>
</dbReference>
<name>A0A1R3IS27_COCAP</name>
<sequence length="20" mass="2122">MAIPLVHMLPNSITLVLDGS</sequence>
<dbReference type="AlphaFoldDB" id="A0A1R3IS27"/>
<accession>A0A1R3IS27</accession>
<dbReference type="EMBL" id="AWWV01009604">
    <property type="protein sequence ID" value="OMO85386.1"/>
    <property type="molecule type" value="Genomic_DNA"/>
</dbReference>
<organism evidence="1 2">
    <name type="scientific">Corchorus capsularis</name>
    <name type="common">Jute</name>
    <dbReference type="NCBI Taxonomy" id="210143"/>
    <lineage>
        <taxon>Eukaryota</taxon>
        <taxon>Viridiplantae</taxon>
        <taxon>Streptophyta</taxon>
        <taxon>Embryophyta</taxon>
        <taxon>Tracheophyta</taxon>
        <taxon>Spermatophyta</taxon>
        <taxon>Magnoliopsida</taxon>
        <taxon>eudicotyledons</taxon>
        <taxon>Gunneridae</taxon>
        <taxon>Pentapetalae</taxon>
        <taxon>rosids</taxon>
        <taxon>malvids</taxon>
        <taxon>Malvales</taxon>
        <taxon>Malvaceae</taxon>
        <taxon>Grewioideae</taxon>
        <taxon>Apeibeae</taxon>
        <taxon>Corchorus</taxon>
    </lineage>
</organism>
<reference evidence="1 2" key="1">
    <citation type="submission" date="2013-09" db="EMBL/GenBank/DDBJ databases">
        <title>Corchorus capsularis genome sequencing.</title>
        <authorList>
            <person name="Alam M."/>
            <person name="Haque M.S."/>
            <person name="Islam M.S."/>
            <person name="Emdad E.M."/>
            <person name="Islam M.M."/>
            <person name="Ahmed B."/>
            <person name="Halim A."/>
            <person name="Hossen Q.M.M."/>
            <person name="Hossain M.Z."/>
            <person name="Ahmed R."/>
            <person name="Khan M.M."/>
            <person name="Islam R."/>
            <person name="Rashid M.M."/>
            <person name="Khan S.A."/>
            <person name="Rahman M.S."/>
            <person name="Alam M."/>
        </authorList>
    </citation>
    <scope>NUCLEOTIDE SEQUENCE [LARGE SCALE GENOMIC DNA]</scope>
    <source>
        <strain evidence="2">cv. CVL-1</strain>
        <tissue evidence="1">Whole seedling</tissue>
    </source>
</reference>
<gene>
    <name evidence="1" type="ORF">CCACVL1_10211</name>
</gene>
<proteinExistence type="predicted"/>
<evidence type="ECO:0000313" key="1">
    <source>
        <dbReference type="EMBL" id="OMO85386.1"/>
    </source>
</evidence>
<keyword evidence="2" id="KW-1185">Reference proteome</keyword>
<comment type="caution">
    <text evidence="1">The sequence shown here is derived from an EMBL/GenBank/DDBJ whole genome shotgun (WGS) entry which is preliminary data.</text>
</comment>
<protein>
    <submittedName>
        <fullName evidence="1">Uncharacterized protein</fullName>
    </submittedName>
</protein>
<evidence type="ECO:0000313" key="2">
    <source>
        <dbReference type="Proteomes" id="UP000188268"/>
    </source>
</evidence>